<dbReference type="GO" id="GO:0022904">
    <property type="term" value="P:respiratory electron transport chain"/>
    <property type="evidence" value="ECO:0007669"/>
    <property type="project" value="InterPro"/>
</dbReference>
<proteinExistence type="predicted"/>
<evidence type="ECO:0000313" key="3">
    <source>
        <dbReference type="Proteomes" id="UP000199382"/>
    </source>
</evidence>
<dbReference type="SUPFAM" id="SSF48695">
    <property type="entry name" value="Multiheme cytochromes"/>
    <property type="match status" value="1"/>
</dbReference>
<name>A0A1G8SGU3_9RHOB</name>
<keyword evidence="1" id="KW-0472">Membrane</keyword>
<dbReference type="Proteomes" id="UP000199382">
    <property type="component" value="Unassembled WGS sequence"/>
</dbReference>
<organism evidence="2 3">
    <name type="scientific">Aliiruegeria lutimaris</name>
    <dbReference type="NCBI Taxonomy" id="571298"/>
    <lineage>
        <taxon>Bacteria</taxon>
        <taxon>Pseudomonadati</taxon>
        <taxon>Pseudomonadota</taxon>
        <taxon>Alphaproteobacteria</taxon>
        <taxon>Rhodobacterales</taxon>
        <taxon>Roseobacteraceae</taxon>
        <taxon>Aliiruegeria</taxon>
    </lineage>
</organism>
<dbReference type="InterPro" id="IPR016174">
    <property type="entry name" value="Di-haem_cyt_TM"/>
</dbReference>
<dbReference type="STRING" id="571298.SAMN04488026_10158"/>
<keyword evidence="1" id="KW-1133">Transmembrane helix</keyword>
<dbReference type="Pfam" id="PF11783">
    <property type="entry name" value="Cytochrome_cB"/>
    <property type="match status" value="1"/>
</dbReference>
<dbReference type="InterPro" id="IPR036280">
    <property type="entry name" value="Multihaem_cyt_sf"/>
</dbReference>
<accession>A0A1G8SGU3</accession>
<dbReference type="SUPFAM" id="SSF81342">
    <property type="entry name" value="Transmembrane di-heme cytochromes"/>
    <property type="match status" value="1"/>
</dbReference>
<dbReference type="Gene3D" id="1.20.950.20">
    <property type="entry name" value="Transmembrane di-heme cytochromes, Chain C"/>
    <property type="match status" value="1"/>
</dbReference>
<reference evidence="2 3" key="1">
    <citation type="submission" date="2016-10" db="EMBL/GenBank/DDBJ databases">
        <authorList>
            <person name="de Groot N.N."/>
        </authorList>
    </citation>
    <scope>NUCLEOTIDE SEQUENCE [LARGE SCALE GENOMIC DNA]</scope>
    <source>
        <strain evidence="2 3">DSM 25294</strain>
    </source>
</reference>
<evidence type="ECO:0000313" key="2">
    <source>
        <dbReference type="EMBL" id="SDJ28427.1"/>
    </source>
</evidence>
<dbReference type="OrthoDB" id="9788513at2"/>
<dbReference type="InterPro" id="IPR024673">
    <property type="entry name" value="Octahem_Cyt_c"/>
</dbReference>
<dbReference type="AlphaFoldDB" id="A0A1G8SGU3"/>
<feature type="transmembrane region" description="Helical" evidence="1">
    <location>
        <begin position="75"/>
        <end position="104"/>
    </location>
</feature>
<evidence type="ECO:0000256" key="1">
    <source>
        <dbReference type="SAM" id="Phobius"/>
    </source>
</evidence>
<sequence length="155" mass="17071">MRAWMEAAGKADSYSGEFGFVDTEMYWPITHMVAPAKQAMECEECHARNGRLANIAGVFMPGTEDDRLVGLLGKLMVLAVIADFHVLAAYAIGAFVITHVYLLTLGHGFRAHVRPMIDGYEDTDLTPEQEAYLESNEPKRLKKGGCIHQGVQAAE</sequence>
<keyword evidence="1" id="KW-0812">Transmembrane</keyword>
<keyword evidence="3" id="KW-1185">Reference proteome</keyword>
<protein>
    <submittedName>
        <fullName evidence="2">Cytochrome c</fullName>
    </submittedName>
</protein>
<dbReference type="EMBL" id="FNEK01000015">
    <property type="protein sequence ID" value="SDJ28427.1"/>
    <property type="molecule type" value="Genomic_DNA"/>
</dbReference>
<dbReference type="GO" id="GO:0016020">
    <property type="term" value="C:membrane"/>
    <property type="evidence" value="ECO:0007669"/>
    <property type="project" value="InterPro"/>
</dbReference>
<gene>
    <name evidence="2" type="ORF">SAMN04488026_10158</name>
</gene>